<proteinExistence type="predicted"/>
<keyword evidence="2" id="KW-1185">Reference proteome</keyword>
<accession>A0AAW0U1S6</accession>
<name>A0AAW0U1S6_SCYPA</name>
<comment type="caution">
    <text evidence="1">The sequence shown here is derived from an EMBL/GenBank/DDBJ whole genome shotgun (WGS) entry which is preliminary data.</text>
</comment>
<evidence type="ECO:0000313" key="2">
    <source>
        <dbReference type="Proteomes" id="UP001487740"/>
    </source>
</evidence>
<sequence>MITVANTLDFGAGWGPDLEDDARLTTQLSLSPQYSWWCLEEREVVPLRRYCSPLVDTISQAPAVPGSPTACACLLRALRRGENNWYSTSGSSTPSNSC</sequence>
<evidence type="ECO:0000313" key="1">
    <source>
        <dbReference type="EMBL" id="KAK8393504.1"/>
    </source>
</evidence>
<dbReference type="AlphaFoldDB" id="A0AAW0U1S6"/>
<organism evidence="1 2">
    <name type="scientific">Scylla paramamosain</name>
    <name type="common">Mud crab</name>
    <dbReference type="NCBI Taxonomy" id="85552"/>
    <lineage>
        <taxon>Eukaryota</taxon>
        <taxon>Metazoa</taxon>
        <taxon>Ecdysozoa</taxon>
        <taxon>Arthropoda</taxon>
        <taxon>Crustacea</taxon>
        <taxon>Multicrustacea</taxon>
        <taxon>Malacostraca</taxon>
        <taxon>Eumalacostraca</taxon>
        <taxon>Eucarida</taxon>
        <taxon>Decapoda</taxon>
        <taxon>Pleocyemata</taxon>
        <taxon>Brachyura</taxon>
        <taxon>Eubrachyura</taxon>
        <taxon>Portunoidea</taxon>
        <taxon>Portunidae</taxon>
        <taxon>Portuninae</taxon>
        <taxon>Scylla</taxon>
    </lineage>
</organism>
<gene>
    <name evidence="1" type="ORF">O3P69_006675</name>
</gene>
<dbReference type="Proteomes" id="UP001487740">
    <property type="component" value="Unassembled WGS sequence"/>
</dbReference>
<protein>
    <submittedName>
        <fullName evidence="1">Uncharacterized protein</fullName>
    </submittedName>
</protein>
<dbReference type="EMBL" id="JARAKH010000020">
    <property type="protein sequence ID" value="KAK8393504.1"/>
    <property type="molecule type" value="Genomic_DNA"/>
</dbReference>
<reference evidence="1 2" key="1">
    <citation type="submission" date="2023-03" db="EMBL/GenBank/DDBJ databases">
        <title>High-quality genome of Scylla paramamosain provides insights in environmental adaptation.</title>
        <authorList>
            <person name="Zhang L."/>
        </authorList>
    </citation>
    <scope>NUCLEOTIDE SEQUENCE [LARGE SCALE GENOMIC DNA]</scope>
    <source>
        <strain evidence="1">LZ_2023a</strain>
        <tissue evidence="1">Muscle</tissue>
    </source>
</reference>